<keyword evidence="1" id="KW-0732">Signal</keyword>
<dbReference type="Pfam" id="PF18962">
    <property type="entry name" value="Por_Secre_tail"/>
    <property type="match status" value="1"/>
</dbReference>
<feature type="domain" description="Secretion system C-terminal sorting" evidence="2">
    <location>
        <begin position="16"/>
        <end position="86"/>
    </location>
</feature>
<comment type="caution">
    <text evidence="3">The sequence shown here is derived from an EMBL/GenBank/DDBJ whole genome shotgun (WGS) entry which is preliminary data.</text>
</comment>
<dbReference type="AlphaFoldDB" id="A0A7K3WL41"/>
<dbReference type="NCBIfam" id="TIGR04183">
    <property type="entry name" value="Por_Secre_tail"/>
    <property type="match status" value="1"/>
</dbReference>
<dbReference type="EMBL" id="JAAGVY010000002">
    <property type="protein sequence ID" value="NEN22366.1"/>
    <property type="molecule type" value="Genomic_DNA"/>
</dbReference>
<accession>A0A7K3WL41</accession>
<keyword evidence="4" id="KW-1185">Reference proteome</keyword>
<organism evidence="3 4">
    <name type="scientific">Cryomorpha ignava</name>
    <dbReference type="NCBI Taxonomy" id="101383"/>
    <lineage>
        <taxon>Bacteria</taxon>
        <taxon>Pseudomonadati</taxon>
        <taxon>Bacteroidota</taxon>
        <taxon>Flavobacteriia</taxon>
        <taxon>Flavobacteriales</taxon>
        <taxon>Cryomorphaceae</taxon>
        <taxon>Cryomorpha</taxon>
    </lineage>
</organism>
<proteinExistence type="predicted"/>
<reference evidence="3 4" key="1">
    <citation type="submission" date="2020-02" db="EMBL/GenBank/DDBJ databases">
        <title>Out from the shadows clarifying the taxonomy of the family Cryomorphaceae and related taxa by utilizing the GTDB taxonomic framework.</title>
        <authorList>
            <person name="Bowman J.P."/>
        </authorList>
    </citation>
    <scope>NUCLEOTIDE SEQUENCE [LARGE SCALE GENOMIC DNA]</scope>
    <source>
        <strain evidence="3 4">QSSC 1-22</strain>
    </source>
</reference>
<dbReference type="RefSeq" id="WP_163283071.1">
    <property type="nucleotide sequence ID" value="NZ_JAAGVY010000002.1"/>
</dbReference>
<sequence>MGVLSINDEDIEQLSIYPNPNNGLFTLDFGTQVPEDVFISNTLGEIIFLNSQVKPIETVDLSDVAAGVYCVIYQLDGMKQVNKLVIQQ</sequence>
<name>A0A7K3WL41_9FLAO</name>
<protein>
    <submittedName>
        <fullName evidence="3">T9SS type A sorting domain-containing protein</fullName>
    </submittedName>
</protein>
<evidence type="ECO:0000256" key="1">
    <source>
        <dbReference type="ARBA" id="ARBA00022729"/>
    </source>
</evidence>
<dbReference type="InterPro" id="IPR026444">
    <property type="entry name" value="Secre_tail"/>
</dbReference>
<evidence type="ECO:0000313" key="3">
    <source>
        <dbReference type="EMBL" id="NEN22366.1"/>
    </source>
</evidence>
<gene>
    <name evidence="3" type="ORF">G3O08_02475</name>
</gene>
<evidence type="ECO:0000259" key="2">
    <source>
        <dbReference type="Pfam" id="PF18962"/>
    </source>
</evidence>
<dbReference type="Proteomes" id="UP000486602">
    <property type="component" value="Unassembled WGS sequence"/>
</dbReference>
<evidence type="ECO:0000313" key="4">
    <source>
        <dbReference type="Proteomes" id="UP000486602"/>
    </source>
</evidence>